<dbReference type="Gene3D" id="3.40.50.150">
    <property type="entry name" value="Vaccinia Virus protein VP39"/>
    <property type="match status" value="1"/>
</dbReference>
<evidence type="ECO:0000256" key="11">
    <source>
        <dbReference type="ARBA" id="ARBA00049303"/>
    </source>
</evidence>
<dbReference type="PANTHER" id="PTHR11006:SF53">
    <property type="entry name" value="PROTEIN ARGININE N-METHYLTRANSFERASE 3"/>
    <property type="match status" value="1"/>
</dbReference>
<evidence type="ECO:0000256" key="13">
    <source>
        <dbReference type="SAM" id="Coils"/>
    </source>
</evidence>
<feature type="compositionally biased region" description="Low complexity" evidence="14">
    <location>
        <begin position="451"/>
        <end position="464"/>
    </location>
</feature>
<keyword evidence="18" id="KW-1185">Reference proteome</keyword>
<keyword evidence="8" id="KW-0863">Zinc-finger</keyword>
<dbReference type="PROSITE" id="PS51678">
    <property type="entry name" value="SAM_MT_PRMT"/>
    <property type="match status" value="1"/>
</dbReference>
<evidence type="ECO:0000256" key="7">
    <source>
        <dbReference type="ARBA" id="ARBA00022723"/>
    </source>
</evidence>
<evidence type="ECO:0000256" key="9">
    <source>
        <dbReference type="ARBA" id="ARBA00022833"/>
    </source>
</evidence>
<feature type="compositionally biased region" description="Low complexity" evidence="14">
    <location>
        <begin position="13"/>
        <end position="22"/>
    </location>
</feature>
<comment type="caution">
    <text evidence="17">The sequence shown here is derived from an EMBL/GenBank/DDBJ whole genome shotgun (WGS) entry which is preliminary data.</text>
</comment>
<gene>
    <name evidence="17" type="ORF">VKT23_007748</name>
</gene>
<dbReference type="SUPFAM" id="SSF57667">
    <property type="entry name" value="beta-beta-alpha zinc fingers"/>
    <property type="match status" value="1"/>
</dbReference>
<feature type="region of interest" description="Disordered" evidence="14">
    <location>
        <begin position="1"/>
        <end position="28"/>
    </location>
</feature>
<evidence type="ECO:0000256" key="8">
    <source>
        <dbReference type="ARBA" id="ARBA00022771"/>
    </source>
</evidence>
<feature type="coiled-coil region" evidence="13">
    <location>
        <begin position="186"/>
        <end position="213"/>
    </location>
</feature>
<evidence type="ECO:0000256" key="3">
    <source>
        <dbReference type="ARBA" id="ARBA00022490"/>
    </source>
</evidence>
<keyword evidence="5 12" id="KW-0808">Transferase</keyword>
<evidence type="ECO:0000313" key="18">
    <source>
        <dbReference type="Proteomes" id="UP001498398"/>
    </source>
</evidence>
<dbReference type="PANTHER" id="PTHR11006">
    <property type="entry name" value="PROTEIN ARGININE N-METHYLTRANSFERASE"/>
    <property type="match status" value="1"/>
</dbReference>
<dbReference type="SUPFAM" id="SSF53335">
    <property type="entry name" value="S-adenosyl-L-methionine-dependent methyltransferases"/>
    <property type="match status" value="1"/>
</dbReference>
<evidence type="ECO:0000259" key="15">
    <source>
        <dbReference type="Pfam" id="PF21137"/>
    </source>
</evidence>
<dbReference type="InterPro" id="IPR049482">
    <property type="entry name" value="ANM3-like_C2H2_Zf"/>
</dbReference>
<protein>
    <recommendedName>
        <fullName evidence="2">type I protein arginine methyltransferase</fullName>
        <ecNumber evidence="2">2.1.1.319</ecNumber>
    </recommendedName>
</protein>
<keyword evidence="13" id="KW-0175">Coiled coil</keyword>
<feature type="domain" description="Protein arginine N-methyltransferase 3-like C2H2 zinc finger" evidence="15">
    <location>
        <begin position="86"/>
        <end position="125"/>
    </location>
</feature>
<dbReference type="InterPro" id="IPR036236">
    <property type="entry name" value="Znf_C2H2_sf"/>
</dbReference>
<evidence type="ECO:0000313" key="17">
    <source>
        <dbReference type="EMBL" id="KAK7462145.1"/>
    </source>
</evidence>
<evidence type="ECO:0000256" key="6">
    <source>
        <dbReference type="ARBA" id="ARBA00022691"/>
    </source>
</evidence>
<evidence type="ECO:0000256" key="14">
    <source>
        <dbReference type="SAM" id="MobiDB-lite"/>
    </source>
</evidence>
<dbReference type="EC" id="2.1.1.319" evidence="2"/>
<accession>A0ABR1JKG9</accession>
<dbReference type="Pfam" id="PF21137">
    <property type="entry name" value="ANM3_C2H2_Zf"/>
    <property type="match status" value="1"/>
</dbReference>
<keyword evidence="6 12" id="KW-0949">S-adenosyl-L-methionine</keyword>
<comment type="catalytic activity">
    <reaction evidence="10">
        <text>L-arginyl-[protein] + 2 S-adenosyl-L-methionine = N(omega),N(omega)-dimethyl-L-arginyl-[protein] + 2 S-adenosyl-L-homocysteine + 2 H(+)</text>
        <dbReference type="Rhea" id="RHEA:48096"/>
        <dbReference type="Rhea" id="RHEA-COMP:10532"/>
        <dbReference type="Rhea" id="RHEA-COMP:11991"/>
        <dbReference type="ChEBI" id="CHEBI:15378"/>
        <dbReference type="ChEBI" id="CHEBI:29965"/>
        <dbReference type="ChEBI" id="CHEBI:57856"/>
        <dbReference type="ChEBI" id="CHEBI:59789"/>
        <dbReference type="ChEBI" id="CHEBI:61897"/>
        <dbReference type="EC" id="2.1.1.319"/>
    </reaction>
    <physiologicalReaction direction="left-to-right" evidence="10">
        <dbReference type="Rhea" id="RHEA:48097"/>
    </physiologicalReaction>
</comment>
<evidence type="ECO:0000259" key="16">
    <source>
        <dbReference type="Pfam" id="PF22528"/>
    </source>
</evidence>
<evidence type="ECO:0000256" key="5">
    <source>
        <dbReference type="ARBA" id="ARBA00022679"/>
    </source>
</evidence>
<dbReference type="InterPro" id="IPR025799">
    <property type="entry name" value="Arg_MeTrfase"/>
</dbReference>
<dbReference type="Gene3D" id="2.70.160.11">
    <property type="entry name" value="Hnrnp arginine n-methyltransferase1"/>
    <property type="match status" value="1"/>
</dbReference>
<dbReference type="Pfam" id="PF22528">
    <property type="entry name" value="PRMT_C"/>
    <property type="match status" value="2"/>
</dbReference>
<dbReference type="Pfam" id="PF06325">
    <property type="entry name" value="PrmA"/>
    <property type="match status" value="1"/>
</dbReference>
<feature type="region of interest" description="Disordered" evidence="14">
    <location>
        <begin position="445"/>
        <end position="464"/>
    </location>
</feature>
<evidence type="ECO:0000256" key="10">
    <source>
        <dbReference type="ARBA" id="ARBA00047384"/>
    </source>
</evidence>
<comment type="catalytic activity">
    <reaction evidence="11">
        <text>L-arginyl-[protein] + S-adenosyl-L-methionine = N(omega)-methyl-L-arginyl-[protein] + S-adenosyl-L-homocysteine + H(+)</text>
        <dbReference type="Rhea" id="RHEA:48100"/>
        <dbReference type="Rhea" id="RHEA-COMP:10532"/>
        <dbReference type="Rhea" id="RHEA-COMP:11990"/>
        <dbReference type="ChEBI" id="CHEBI:15378"/>
        <dbReference type="ChEBI" id="CHEBI:29965"/>
        <dbReference type="ChEBI" id="CHEBI:57856"/>
        <dbReference type="ChEBI" id="CHEBI:59789"/>
        <dbReference type="ChEBI" id="CHEBI:65280"/>
    </reaction>
    <physiologicalReaction direction="left-to-right" evidence="11">
        <dbReference type="Rhea" id="RHEA:48101"/>
    </physiologicalReaction>
</comment>
<comment type="subcellular location">
    <subcellularLocation>
        <location evidence="1">Cytoplasm</location>
        <location evidence="1">Cytosol</location>
    </subcellularLocation>
</comment>
<feature type="domain" description="Protein arginine N-methyltransferase" evidence="16">
    <location>
        <begin position="389"/>
        <end position="498"/>
    </location>
</feature>
<evidence type="ECO:0000256" key="12">
    <source>
        <dbReference type="PROSITE-ProRule" id="PRU01015"/>
    </source>
</evidence>
<dbReference type="InterPro" id="IPR055135">
    <property type="entry name" value="PRMT_dom"/>
</dbReference>
<reference evidence="17 18" key="1">
    <citation type="submission" date="2024-01" db="EMBL/GenBank/DDBJ databases">
        <title>A draft genome for the cacao thread blight pathogen Marasmiellus scandens.</title>
        <authorList>
            <person name="Baruah I.K."/>
            <person name="Leung J."/>
            <person name="Bukari Y."/>
            <person name="Amoako-Attah I."/>
            <person name="Meinhardt L.W."/>
            <person name="Bailey B.A."/>
            <person name="Cohen S.P."/>
        </authorList>
    </citation>
    <scope>NUCLEOTIDE SEQUENCE [LARGE SCALE GENOMIC DNA]</scope>
    <source>
        <strain evidence="17 18">GH-19</strain>
    </source>
</reference>
<name>A0ABR1JKG9_9AGAR</name>
<sequence length="676" mass="75473">MSIHLHIQKQADVSDQASISSSDSDDDQTFDDWNDSLFSGSEFRIQSLFDDTTVGSIGELLSYDQEKYGVDFDEVWARLRGQGVVDSMGRVRLVNWIRKTKPTPETVIGLTGSEDFFKSDEFLVPVIENDALLQYTPPTDTWSDDSDADLDDSSPSARIRFLEMRLAQVQRDFKEYRGMVRDRMNLREVFDEAKELEDSKDKVEDKRKEKRDDDSHYFESYGYNDIHAVMIQDKIRTSTYAKFILTNPELFEGATVLDVGCGTGILSLFAARAGAKRVYAVDASPVGLKAEEIVRLNNLDHVIKVIRGKIEDVQLPFDEGEEKGVDIIISEWMGYALLYESMLDSVLVAKERFLKKDGRVVVGENGEAIQGSVMVPSECRMMFGLCDASEIKKERVDWWNDVYGFDMSPMSTDIYNEAVIDVVGPHTLLSAPACVKDLHIQTLPPVPPSSPATSASTSTSHPHPLNKFTTPFSLISTTSRKTTVTAFVLYFDTFFTTDGSQVPEDVQAQVVREEDGVVAEVWPLGGGNPGAMKRRKSSGAFKSKSKSPSPAPNRRQSQSINGLSLGGEVTAEPGSIIGDNEKQKEKEKSKIISFSTGPQSIPTHWKHTLFLLREPFIVDEGTKVSGKFICRKSDDNSRELEVEIHYSVRPPGGVKQDQGEEEDNAEDVIVQVFKVR</sequence>
<proteinExistence type="predicted"/>
<dbReference type="Proteomes" id="UP001498398">
    <property type="component" value="Unassembled WGS sequence"/>
</dbReference>
<feature type="domain" description="Protein arginine N-methyltransferase" evidence="16">
    <location>
        <begin position="588"/>
        <end position="649"/>
    </location>
</feature>
<evidence type="ECO:0000256" key="4">
    <source>
        <dbReference type="ARBA" id="ARBA00022603"/>
    </source>
</evidence>
<feature type="compositionally biased region" description="Basic and acidic residues" evidence="14">
    <location>
        <begin position="579"/>
        <end position="590"/>
    </location>
</feature>
<organism evidence="17 18">
    <name type="scientific">Marasmiellus scandens</name>
    <dbReference type="NCBI Taxonomy" id="2682957"/>
    <lineage>
        <taxon>Eukaryota</taxon>
        <taxon>Fungi</taxon>
        <taxon>Dikarya</taxon>
        <taxon>Basidiomycota</taxon>
        <taxon>Agaricomycotina</taxon>
        <taxon>Agaricomycetes</taxon>
        <taxon>Agaricomycetidae</taxon>
        <taxon>Agaricales</taxon>
        <taxon>Marasmiineae</taxon>
        <taxon>Omphalotaceae</taxon>
        <taxon>Marasmiellus</taxon>
    </lineage>
</organism>
<keyword evidence="7" id="KW-0479">Metal-binding</keyword>
<evidence type="ECO:0000256" key="1">
    <source>
        <dbReference type="ARBA" id="ARBA00004514"/>
    </source>
</evidence>
<keyword evidence="3" id="KW-0963">Cytoplasm</keyword>
<keyword evidence="9" id="KW-0862">Zinc</keyword>
<feature type="compositionally biased region" description="Low complexity" evidence="14">
    <location>
        <begin position="538"/>
        <end position="555"/>
    </location>
</feature>
<dbReference type="InterPro" id="IPR029063">
    <property type="entry name" value="SAM-dependent_MTases_sf"/>
</dbReference>
<feature type="region of interest" description="Disordered" evidence="14">
    <location>
        <begin position="521"/>
        <end position="596"/>
    </location>
</feature>
<dbReference type="CDD" id="cd02440">
    <property type="entry name" value="AdoMet_MTases"/>
    <property type="match status" value="1"/>
</dbReference>
<dbReference type="EMBL" id="JBANRG010000011">
    <property type="protein sequence ID" value="KAK7462145.1"/>
    <property type="molecule type" value="Genomic_DNA"/>
</dbReference>
<keyword evidence="4 12" id="KW-0489">Methyltransferase</keyword>
<evidence type="ECO:0000256" key="2">
    <source>
        <dbReference type="ARBA" id="ARBA00011925"/>
    </source>
</evidence>